<dbReference type="InterPro" id="IPR001128">
    <property type="entry name" value="Cyt_P450"/>
</dbReference>
<dbReference type="STRING" id="1141098.A0A1Y2E3K3"/>
<evidence type="ECO:0000256" key="6">
    <source>
        <dbReference type="PIRSR" id="PIRSR602401-1"/>
    </source>
</evidence>
<feature type="binding site" description="axial binding residue" evidence="6">
    <location>
        <position position="444"/>
    </location>
    <ligand>
        <name>heme</name>
        <dbReference type="ChEBI" id="CHEBI:30413"/>
    </ligand>
    <ligandPart>
        <name>Fe</name>
        <dbReference type="ChEBI" id="CHEBI:18248"/>
    </ligandPart>
</feature>
<dbReference type="GO" id="GO:0005506">
    <property type="term" value="F:iron ion binding"/>
    <property type="evidence" value="ECO:0007669"/>
    <property type="project" value="InterPro"/>
</dbReference>
<dbReference type="PRINTS" id="PR00463">
    <property type="entry name" value="EP450I"/>
</dbReference>
<dbReference type="GeneID" id="63776163"/>
<dbReference type="InterPro" id="IPR036396">
    <property type="entry name" value="Cyt_P450_sf"/>
</dbReference>
<dbReference type="AlphaFoldDB" id="A0A1Y2E3K3"/>
<dbReference type="OrthoDB" id="1470350at2759"/>
<evidence type="ECO:0000256" key="5">
    <source>
        <dbReference type="ARBA" id="ARBA00023004"/>
    </source>
</evidence>
<dbReference type="EMBL" id="MCFJ01000005">
    <property type="protein sequence ID" value="ORY66089.1"/>
    <property type="molecule type" value="Genomic_DNA"/>
</dbReference>
<keyword evidence="7" id="KW-0472">Membrane</keyword>
<keyword evidence="4 6" id="KW-0479">Metal-binding</keyword>
<dbReference type="InParanoid" id="A0A1Y2E3K3"/>
<dbReference type="GO" id="GO:0004497">
    <property type="term" value="F:monooxygenase activity"/>
    <property type="evidence" value="ECO:0007669"/>
    <property type="project" value="UniProtKB-KW"/>
</dbReference>
<dbReference type="RefSeq" id="XP_040717053.1">
    <property type="nucleotide sequence ID" value="XM_040859951.1"/>
</dbReference>
<keyword evidence="7" id="KW-0812">Transmembrane</keyword>
<evidence type="ECO:0000256" key="4">
    <source>
        <dbReference type="ARBA" id="ARBA00022723"/>
    </source>
</evidence>
<keyword evidence="7" id="KW-1133">Transmembrane helix</keyword>
<evidence type="ECO:0000256" key="3">
    <source>
        <dbReference type="ARBA" id="ARBA00022617"/>
    </source>
</evidence>
<keyword evidence="8" id="KW-0503">Monooxygenase</keyword>
<dbReference type="GO" id="GO:0020037">
    <property type="term" value="F:heme binding"/>
    <property type="evidence" value="ECO:0007669"/>
    <property type="project" value="InterPro"/>
</dbReference>
<dbReference type="PANTHER" id="PTHR24305:SF210">
    <property type="entry name" value="CYTOCHROME P450 MONOOXYGENASE ASQL-RELATED"/>
    <property type="match status" value="1"/>
</dbReference>
<keyword evidence="5 6" id="KW-0408">Iron</keyword>
<dbReference type="Pfam" id="PF00067">
    <property type="entry name" value="p450"/>
    <property type="match status" value="1"/>
</dbReference>
<comment type="cofactor">
    <cofactor evidence="1 6">
        <name>heme</name>
        <dbReference type="ChEBI" id="CHEBI:30413"/>
    </cofactor>
</comment>
<gene>
    <name evidence="8" type="ORF">BCR38DRAFT_429203</name>
</gene>
<accession>A0A1Y2E3K3</accession>
<reference evidence="8 9" key="1">
    <citation type="submission" date="2016-07" db="EMBL/GenBank/DDBJ databases">
        <title>Pervasive Adenine N6-methylation of Active Genes in Fungi.</title>
        <authorList>
            <consortium name="DOE Joint Genome Institute"/>
            <person name="Mondo S.J."/>
            <person name="Dannebaum R.O."/>
            <person name="Kuo R.C."/>
            <person name="Labutti K."/>
            <person name="Haridas S."/>
            <person name="Kuo A."/>
            <person name="Salamov A."/>
            <person name="Ahrendt S.R."/>
            <person name="Lipzen A."/>
            <person name="Sullivan W."/>
            <person name="Andreopoulos W.B."/>
            <person name="Clum A."/>
            <person name="Lindquist E."/>
            <person name="Daum C."/>
            <person name="Ramamoorthy G.K."/>
            <person name="Gryganskyi A."/>
            <person name="Culley D."/>
            <person name="Magnuson J.K."/>
            <person name="James T.Y."/>
            <person name="O'Malley M.A."/>
            <person name="Stajich J.E."/>
            <person name="Spatafora J.W."/>
            <person name="Visel A."/>
            <person name="Grigoriev I.V."/>
        </authorList>
    </citation>
    <scope>NUCLEOTIDE SEQUENCE [LARGE SCALE GENOMIC DNA]</scope>
    <source>
        <strain evidence="8 9">CBS 129021</strain>
    </source>
</reference>
<keyword evidence="3 6" id="KW-0349">Heme</keyword>
<dbReference type="InterPro" id="IPR050121">
    <property type="entry name" value="Cytochrome_P450_monoxygenase"/>
</dbReference>
<dbReference type="GO" id="GO:0016705">
    <property type="term" value="F:oxidoreductase activity, acting on paired donors, with incorporation or reduction of molecular oxygen"/>
    <property type="evidence" value="ECO:0007669"/>
    <property type="project" value="InterPro"/>
</dbReference>
<evidence type="ECO:0000256" key="1">
    <source>
        <dbReference type="ARBA" id="ARBA00001971"/>
    </source>
</evidence>
<name>A0A1Y2E3K3_9PEZI</name>
<evidence type="ECO:0000256" key="7">
    <source>
        <dbReference type="SAM" id="Phobius"/>
    </source>
</evidence>
<evidence type="ECO:0000256" key="2">
    <source>
        <dbReference type="ARBA" id="ARBA00010617"/>
    </source>
</evidence>
<keyword evidence="8" id="KW-0560">Oxidoreductase</keyword>
<evidence type="ECO:0000313" key="8">
    <source>
        <dbReference type="EMBL" id="ORY66089.1"/>
    </source>
</evidence>
<feature type="transmembrane region" description="Helical" evidence="7">
    <location>
        <begin position="6"/>
        <end position="29"/>
    </location>
</feature>
<dbReference type="SUPFAM" id="SSF48264">
    <property type="entry name" value="Cytochrome P450"/>
    <property type="match status" value="1"/>
</dbReference>
<dbReference type="CDD" id="cd11058">
    <property type="entry name" value="CYP60B-like"/>
    <property type="match status" value="1"/>
</dbReference>
<proteinExistence type="inferred from homology"/>
<comment type="caution">
    <text evidence="8">The sequence shown here is derived from an EMBL/GenBank/DDBJ whole genome shotgun (WGS) entry which is preliminary data.</text>
</comment>
<sequence>MELTRLVITWTTVPVLLLLSVAVILAFVLRRLFFHPLSKYPGPWYRSISEVPLVCNLIGGKQYACYKRLHEKYGPVVRVAPNELSFLTGTAMEDIYGLRNPTQKDRKWIGAILPRPPYPMTSAPRDIHARQRRAFASVFTNSALLNEEKIIQGQVDELITAFYRKVDENGGAAVVDMLGWGKFYSFDVIGLLAFGAPFGCLKSEANIKWSRNIGLSIMMGAYEQASVRLVGFDSPLQPPLVKLLAPAKYYNARTYHSEKSLKAIQNSLADTDRDHKDFVYHILKANDHRRLLSDGEIQKNLVTFIIAGSETVGWNLAIWSYWMGTHRNVYYKLRDLIREKFARSEDINWTALKDIKYLSAVIRESMRLLGTSIQRIRVVPEGGKSIDGHWIPGGTTVAVAEYAAAHSEMNFKDPWSFRPERWMDPDCKDNLSMSKPFAYGPRDCIGKNLAGIELRLAIAHILWHFDLDVDLEDEGNKKWSPENDFEHLYSFIGFEFPPLWTKLTKANRPGLL</sequence>
<keyword evidence="9" id="KW-1185">Reference proteome</keyword>
<evidence type="ECO:0000313" key="9">
    <source>
        <dbReference type="Proteomes" id="UP000193689"/>
    </source>
</evidence>
<organism evidence="8 9">
    <name type="scientific">Pseudomassariella vexata</name>
    <dbReference type="NCBI Taxonomy" id="1141098"/>
    <lineage>
        <taxon>Eukaryota</taxon>
        <taxon>Fungi</taxon>
        <taxon>Dikarya</taxon>
        <taxon>Ascomycota</taxon>
        <taxon>Pezizomycotina</taxon>
        <taxon>Sordariomycetes</taxon>
        <taxon>Xylariomycetidae</taxon>
        <taxon>Amphisphaeriales</taxon>
        <taxon>Pseudomassariaceae</taxon>
        <taxon>Pseudomassariella</taxon>
    </lineage>
</organism>
<dbReference type="Gene3D" id="1.10.630.10">
    <property type="entry name" value="Cytochrome P450"/>
    <property type="match status" value="1"/>
</dbReference>
<protein>
    <submittedName>
        <fullName evidence="8">Cytochrome P450 monooxygenase</fullName>
    </submittedName>
</protein>
<comment type="similarity">
    <text evidence="2">Belongs to the cytochrome P450 family.</text>
</comment>
<dbReference type="PANTHER" id="PTHR24305">
    <property type="entry name" value="CYTOCHROME P450"/>
    <property type="match status" value="1"/>
</dbReference>
<dbReference type="Proteomes" id="UP000193689">
    <property type="component" value="Unassembled WGS sequence"/>
</dbReference>
<dbReference type="InterPro" id="IPR002401">
    <property type="entry name" value="Cyt_P450_E_grp-I"/>
</dbReference>